<dbReference type="NCBIfam" id="TIGR03585">
    <property type="entry name" value="PseH"/>
    <property type="match status" value="1"/>
</dbReference>
<dbReference type="RefSeq" id="WP_096180614.1">
    <property type="nucleotide sequence ID" value="NZ_BDUF01000010.1"/>
</dbReference>
<dbReference type="AlphaFoldDB" id="A0A292YJ23"/>
<keyword evidence="3" id="KW-1185">Reference proteome</keyword>
<protein>
    <submittedName>
        <fullName evidence="2">UDP-4-amino-4,6-dideoxy-N-acetyl-beta-L-altrosamine N-acetyltransferase</fullName>
    </submittedName>
</protein>
<evidence type="ECO:0000313" key="2">
    <source>
        <dbReference type="EMBL" id="GAX88911.1"/>
    </source>
</evidence>
<dbReference type="OrthoDB" id="9795206at2"/>
<dbReference type="PROSITE" id="PS51186">
    <property type="entry name" value="GNAT"/>
    <property type="match status" value="1"/>
</dbReference>
<organism evidence="2 3">
    <name type="scientific">Effusibacillus lacus</name>
    <dbReference type="NCBI Taxonomy" id="1348429"/>
    <lineage>
        <taxon>Bacteria</taxon>
        <taxon>Bacillati</taxon>
        <taxon>Bacillota</taxon>
        <taxon>Bacilli</taxon>
        <taxon>Bacillales</taxon>
        <taxon>Alicyclobacillaceae</taxon>
        <taxon>Effusibacillus</taxon>
    </lineage>
</organism>
<evidence type="ECO:0000259" key="1">
    <source>
        <dbReference type="PROSITE" id="PS51186"/>
    </source>
</evidence>
<dbReference type="InterPro" id="IPR016181">
    <property type="entry name" value="Acyl_CoA_acyltransferase"/>
</dbReference>
<dbReference type="EMBL" id="BDUF01000010">
    <property type="protein sequence ID" value="GAX88911.1"/>
    <property type="molecule type" value="Genomic_DNA"/>
</dbReference>
<dbReference type="Proteomes" id="UP000217785">
    <property type="component" value="Unassembled WGS sequence"/>
</dbReference>
<reference evidence="3" key="1">
    <citation type="submission" date="2017-07" db="EMBL/GenBank/DDBJ databases">
        <title>Draft genome sequence of Effusibacillus lacus strain skLN1.</title>
        <authorList>
            <person name="Watanabe M."/>
            <person name="Kojima H."/>
            <person name="Fukui M."/>
        </authorList>
    </citation>
    <scope>NUCLEOTIDE SEQUENCE [LARGE SCALE GENOMIC DNA]</scope>
    <source>
        <strain evidence="3">skLN1</strain>
    </source>
</reference>
<dbReference type="Pfam" id="PF13302">
    <property type="entry name" value="Acetyltransf_3"/>
    <property type="match status" value="1"/>
</dbReference>
<dbReference type="PANTHER" id="PTHR43415:SF3">
    <property type="entry name" value="GNAT-FAMILY ACETYLTRANSFERASE"/>
    <property type="match status" value="1"/>
</dbReference>
<dbReference type="GO" id="GO:0016747">
    <property type="term" value="F:acyltransferase activity, transferring groups other than amino-acyl groups"/>
    <property type="evidence" value="ECO:0007669"/>
    <property type="project" value="InterPro"/>
</dbReference>
<dbReference type="PANTHER" id="PTHR43415">
    <property type="entry name" value="SPERMIDINE N(1)-ACETYLTRANSFERASE"/>
    <property type="match status" value="1"/>
</dbReference>
<gene>
    <name evidence="2" type="ORF">EFBL_0525</name>
</gene>
<name>A0A292YJ23_9BACL</name>
<dbReference type="InterPro" id="IPR020036">
    <property type="entry name" value="PseH"/>
</dbReference>
<dbReference type="SUPFAM" id="SSF55729">
    <property type="entry name" value="Acyl-CoA N-acyltransferases (Nat)"/>
    <property type="match status" value="1"/>
</dbReference>
<feature type="domain" description="N-acetyltransferase" evidence="1">
    <location>
        <begin position="7"/>
        <end position="162"/>
    </location>
</feature>
<evidence type="ECO:0000313" key="3">
    <source>
        <dbReference type="Proteomes" id="UP000217785"/>
    </source>
</evidence>
<keyword evidence="2" id="KW-0808">Transferase</keyword>
<comment type="caution">
    <text evidence="2">The sequence shown here is derived from an EMBL/GenBank/DDBJ whole genome shotgun (WGS) entry which is preliminary data.</text>
</comment>
<dbReference type="Gene3D" id="3.40.630.30">
    <property type="match status" value="1"/>
</dbReference>
<proteinExistence type="predicted"/>
<accession>A0A292YJ23</accession>
<dbReference type="InterPro" id="IPR000182">
    <property type="entry name" value="GNAT_dom"/>
</dbReference>
<sequence length="190" mass="22246">MLRREDCLIRGIEEQDLDLVLRWRNSERIRTHMYTDHLISPAEHRSWFERVKQGNGPICKIFEHKGIPLGVVNFTQIDRNHHRCQWGFYIGESDAPKGSGSAMGYLSLQFAFEEINLNKVCAEVFAFNSVSLGYHKKLGFVEEGRFLQHVFKNGVYEDIVVLAAFQKNWRDLNKQLEKLCFEMGEYSDRD</sequence>